<dbReference type="InterPro" id="IPR037512">
    <property type="entry name" value="PGPase_prok"/>
</dbReference>
<dbReference type="GO" id="GO:0005829">
    <property type="term" value="C:cytosol"/>
    <property type="evidence" value="ECO:0007669"/>
    <property type="project" value="TreeGrafter"/>
</dbReference>
<reference evidence="7" key="1">
    <citation type="submission" date="2017-08" db="EMBL/GenBank/DDBJ databases">
        <authorList>
            <person name="Imhoff J.F."/>
            <person name="Rahn T."/>
            <person name="Kuenzel S."/>
            <person name="Neulinger S.C."/>
        </authorList>
    </citation>
    <scope>NUCLEOTIDE SEQUENCE</scope>
    <source>
        <strain evidence="7">DSM 9154</strain>
    </source>
</reference>
<evidence type="ECO:0000256" key="2">
    <source>
        <dbReference type="ARBA" id="ARBA00001946"/>
    </source>
</evidence>
<dbReference type="SFLD" id="SFLDG01129">
    <property type="entry name" value="C1.5:_HAD__Beta-PGM__Phosphata"/>
    <property type="match status" value="1"/>
</dbReference>
<keyword evidence="6" id="KW-0378">Hydrolase</keyword>
<dbReference type="PANTHER" id="PTHR43434:SF1">
    <property type="entry name" value="PHOSPHOGLYCOLATE PHOSPHATASE"/>
    <property type="match status" value="1"/>
</dbReference>
<evidence type="ECO:0000256" key="6">
    <source>
        <dbReference type="HAMAP-Rule" id="MF_00495"/>
    </source>
</evidence>
<organism evidence="7 8">
    <name type="scientific">Rhodovibrio salinarum</name>
    <dbReference type="NCBI Taxonomy" id="1087"/>
    <lineage>
        <taxon>Bacteria</taxon>
        <taxon>Pseudomonadati</taxon>
        <taxon>Pseudomonadota</taxon>
        <taxon>Alphaproteobacteria</taxon>
        <taxon>Rhodospirillales</taxon>
        <taxon>Rhodovibrionaceae</taxon>
        <taxon>Rhodovibrio</taxon>
    </lineage>
</organism>
<evidence type="ECO:0000313" key="7">
    <source>
        <dbReference type="EMBL" id="MBK1696121.1"/>
    </source>
</evidence>
<dbReference type="SFLD" id="SFLDS00003">
    <property type="entry name" value="Haloacid_Dehalogenase"/>
    <property type="match status" value="1"/>
</dbReference>
<dbReference type="SUPFAM" id="SSF56784">
    <property type="entry name" value="HAD-like"/>
    <property type="match status" value="1"/>
</dbReference>
<dbReference type="InterPro" id="IPR041492">
    <property type="entry name" value="HAD_2"/>
</dbReference>
<evidence type="ECO:0000256" key="1">
    <source>
        <dbReference type="ARBA" id="ARBA00000830"/>
    </source>
</evidence>
<comment type="similarity">
    <text evidence="4 6">Belongs to the HAD-like hydrolase superfamily. CbbY/CbbZ/Gph/YieH family.</text>
</comment>
<evidence type="ECO:0000256" key="3">
    <source>
        <dbReference type="ARBA" id="ARBA00004818"/>
    </source>
</evidence>
<keyword evidence="6" id="KW-0119">Carbohydrate metabolism</keyword>
<dbReference type="EC" id="3.1.3.18" evidence="5 6"/>
<feature type="active site" description="Nucleophile" evidence="6">
    <location>
        <position position="18"/>
    </location>
</feature>
<gene>
    <name evidence="7" type="ORF">CKO21_02545</name>
</gene>
<evidence type="ECO:0000256" key="4">
    <source>
        <dbReference type="ARBA" id="ARBA00006171"/>
    </source>
</evidence>
<dbReference type="AlphaFoldDB" id="A0A934QFM4"/>
<dbReference type="HAMAP" id="MF_00495">
    <property type="entry name" value="GPH_hydrolase_bact"/>
    <property type="match status" value="1"/>
</dbReference>
<dbReference type="Pfam" id="PF13419">
    <property type="entry name" value="HAD_2"/>
    <property type="match status" value="1"/>
</dbReference>
<dbReference type="GO" id="GO:0005975">
    <property type="term" value="P:carbohydrate metabolic process"/>
    <property type="evidence" value="ECO:0007669"/>
    <property type="project" value="InterPro"/>
</dbReference>
<name>A0A934QFM4_9PROT</name>
<dbReference type="GO" id="GO:0046295">
    <property type="term" value="P:glycolate biosynthetic process"/>
    <property type="evidence" value="ECO:0007669"/>
    <property type="project" value="UniProtKB-UniRule"/>
</dbReference>
<feature type="binding site" evidence="6">
    <location>
        <position position="180"/>
    </location>
    <ligand>
        <name>Mg(2+)</name>
        <dbReference type="ChEBI" id="CHEBI:18420"/>
    </ligand>
</feature>
<dbReference type="PANTHER" id="PTHR43434">
    <property type="entry name" value="PHOSPHOGLYCOLATE PHOSPHATASE"/>
    <property type="match status" value="1"/>
</dbReference>
<keyword evidence="8" id="KW-1185">Reference proteome</keyword>
<comment type="function">
    <text evidence="6">Specifically catalyzes the dephosphorylation of 2-phosphoglycolate. Is involved in the dissimilation of the intracellular 2-phosphoglycolate formed during the DNA repair of 3'-phosphoglycolate ends, a major class of DNA lesions induced by oxidative stress.</text>
</comment>
<comment type="pathway">
    <text evidence="3 6">Organic acid metabolism; glycolate biosynthesis; glycolate from 2-phosphoglycolate: step 1/1.</text>
</comment>
<protein>
    <recommendedName>
        <fullName evidence="5 6">Phosphoglycolate phosphatase</fullName>
        <shortName evidence="6">PGP</shortName>
        <shortName evidence="6">PGPase</shortName>
        <ecNumber evidence="5 6">3.1.3.18</ecNumber>
    </recommendedName>
</protein>
<dbReference type="SFLD" id="SFLDG01135">
    <property type="entry name" value="C1.5.6:_HAD__Beta-PGM__Phospha"/>
    <property type="match status" value="1"/>
</dbReference>
<comment type="catalytic activity">
    <reaction evidence="1 6">
        <text>2-phosphoglycolate + H2O = glycolate + phosphate</text>
        <dbReference type="Rhea" id="RHEA:14369"/>
        <dbReference type="ChEBI" id="CHEBI:15377"/>
        <dbReference type="ChEBI" id="CHEBI:29805"/>
        <dbReference type="ChEBI" id="CHEBI:43474"/>
        <dbReference type="ChEBI" id="CHEBI:58033"/>
        <dbReference type="EC" id="3.1.3.18"/>
    </reaction>
</comment>
<feature type="binding site" evidence="6">
    <location>
        <position position="20"/>
    </location>
    <ligand>
        <name>Mg(2+)</name>
        <dbReference type="ChEBI" id="CHEBI:18420"/>
    </ligand>
</feature>
<dbReference type="Gene3D" id="3.40.50.1000">
    <property type="entry name" value="HAD superfamily/HAD-like"/>
    <property type="match status" value="1"/>
</dbReference>
<dbReference type="GO" id="GO:0046872">
    <property type="term" value="F:metal ion binding"/>
    <property type="evidence" value="ECO:0007669"/>
    <property type="project" value="UniProtKB-KW"/>
</dbReference>
<comment type="caution">
    <text evidence="7">The sequence shown here is derived from an EMBL/GenBank/DDBJ whole genome shotgun (WGS) entry which is preliminary data.</text>
</comment>
<sequence length="234" mass="24784">MSDPTADRLDAPATLIIDLDGTLVDTVADLTTALNRLLASLDLCALSEVTVRKLVGRGVGQLVAWGIEAAGGRPDGQQLPELVQAYKDIYERDPVSHSSPYPGVLDTLARWQSETHTLAVCTNKPQVPSDKILRELALMPYFAAVAGGDRFKVRKPDGGHITATIELAGGDPERAVMIGDSRTDLDAARDASVPIVLVDYGYTAQPAADLGADAVVSSFTEIPALLPGLLASRR</sequence>
<evidence type="ECO:0000313" key="8">
    <source>
        <dbReference type="Proteomes" id="UP000778970"/>
    </source>
</evidence>
<evidence type="ECO:0000256" key="5">
    <source>
        <dbReference type="ARBA" id="ARBA00013078"/>
    </source>
</evidence>
<dbReference type="Gene3D" id="1.10.150.240">
    <property type="entry name" value="Putative phosphatase, domain 2"/>
    <property type="match status" value="1"/>
</dbReference>
<dbReference type="InterPro" id="IPR036412">
    <property type="entry name" value="HAD-like_sf"/>
</dbReference>
<reference evidence="7" key="2">
    <citation type="journal article" date="2020" name="Microorganisms">
        <title>Osmotic Adaptation and Compatible Solute Biosynthesis of Phototrophic Bacteria as Revealed from Genome Analyses.</title>
        <authorList>
            <person name="Imhoff J.F."/>
            <person name="Rahn T."/>
            <person name="Kunzel S."/>
            <person name="Keller A."/>
            <person name="Neulinger S.C."/>
        </authorList>
    </citation>
    <scope>NUCLEOTIDE SEQUENCE</scope>
    <source>
        <strain evidence="7">DSM 9154</strain>
    </source>
</reference>
<proteinExistence type="inferred from homology"/>
<dbReference type="InterPro" id="IPR023198">
    <property type="entry name" value="PGP-like_dom2"/>
</dbReference>
<comment type="cofactor">
    <cofactor evidence="2 6">
        <name>Mg(2+)</name>
        <dbReference type="ChEBI" id="CHEBI:18420"/>
    </cofactor>
</comment>
<dbReference type="InterPro" id="IPR050155">
    <property type="entry name" value="HAD-like_hydrolase_sf"/>
</dbReference>
<accession>A0A934QFM4</accession>
<keyword evidence="6" id="KW-0479">Metal-binding</keyword>
<dbReference type="GO" id="GO:0006281">
    <property type="term" value="P:DNA repair"/>
    <property type="evidence" value="ECO:0007669"/>
    <property type="project" value="TreeGrafter"/>
</dbReference>
<keyword evidence="6" id="KW-0460">Magnesium</keyword>
<dbReference type="GO" id="GO:0008967">
    <property type="term" value="F:phosphoglycolate phosphatase activity"/>
    <property type="evidence" value="ECO:0007669"/>
    <property type="project" value="UniProtKB-UniRule"/>
</dbReference>
<dbReference type="RefSeq" id="WP_037255852.1">
    <property type="nucleotide sequence ID" value="NZ_NRRE01000011.1"/>
</dbReference>
<dbReference type="InterPro" id="IPR023214">
    <property type="entry name" value="HAD_sf"/>
</dbReference>
<dbReference type="EMBL" id="NRRE01000011">
    <property type="protein sequence ID" value="MBK1696121.1"/>
    <property type="molecule type" value="Genomic_DNA"/>
</dbReference>
<feature type="binding site" evidence="6">
    <location>
        <position position="18"/>
    </location>
    <ligand>
        <name>Mg(2+)</name>
        <dbReference type="ChEBI" id="CHEBI:18420"/>
    </ligand>
</feature>
<dbReference type="Proteomes" id="UP000778970">
    <property type="component" value="Unassembled WGS sequence"/>
</dbReference>